<dbReference type="PANTHER" id="PTHR10000">
    <property type="entry name" value="PHOSPHOSERINE PHOSPHATASE"/>
    <property type="match status" value="1"/>
</dbReference>
<accession>A0A6N7XVU2</accession>
<dbReference type="SFLD" id="SFLDS00003">
    <property type="entry name" value="Haloacid_Dehalogenase"/>
    <property type="match status" value="1"/>
</dbReference>
<dbReference type="NCBIfam" id="TIGR01484">
    <property type="entry name" value="HAD-SF-IIB"/>
    <property type="match status" value="1"/>
</dbReference>
<dbReference type="GO" id="GO:0000287">
    <property type="term" value="F:magnesium ion binding"/>
    <property type="evidence" value="ECO:0007669"/>
    <property type="project" value="TreeGrafter"/>
</dbReference>
<dbReference type="InterPro" id="IPR023214">
    <property type="entry name" value="HAD_sf"/>
</dbReference>
<keyword evidence="1" id="KW-0378">Hydrolase</keyword>
<reference evidence="1 2" key="1">
    <citation type="submission" date="2019-08" db="EMBL/GenBank/DDBJ databases">
        <title>In-depth cultivation of the pig gut microbiome towards novel bacterial diversity and tailored functional studies.</title>
        <authorList>
            <person name="Wylensek D."/>
            <person name="Hitch T.C.A."/>
            <person name="Clavel T."/>
        </authorList>
    </citation>
    <scope>NUCLEOTIDE SEQUENCE [LARGE SCALE GENOMIC DNA]</scope>
    <source>
        <strain evidence="1 2">BSM-383-APC-4H</strain>
    </source>
</reference>
<dbReference type="SFLD" id="SFLDG01140">
    <property type="entry name" value="C2.B:_Phosphomannomutase_and_P"/>
    <property type="match status" value="1"/>
</dbReference>
<dbReference type="Proteomes" id="UP000433359">
    <property type="component" value="Unassembled WGS sequence"/>
</dbReference>
<evidence type="ECO:0000313" key="2">
    <source>
        <dbReference type="Proteomes" id="UP000433359"/>
    </source>
</evidence>
<dbReference type="EMBL" id="VULP01000001">
    <property type="protein sequence ID" value="MSU80961.1"/>
    <property type="molecule type" value="Genomic_DNA"/>
</dbReference>
<evidence type="ECO:0000313" key="1">
    <source>
        <dbReference type="EMBL" id="MSU80961.1"/>
    </source>
</evidence>
<protein>
    <submittedName>
        <fullName evidence="1">HAD family hydrolase</fullName>
    </submittedName>
</protein>
<dbReference type="InterPro" id="IPR006379">
    <property type="entry name" value="HAD-SF_hydro_IIB"/>
</dbReference>
<dbReference type="InterPro" id="IPR036412">
    <property type="entry name" value="HAD-like_sf"/>
</dbReference>
<name>A0A6N7XVU2_9FIRM</name>
<dbReference type="GO" id="GO:0005829">
    <property type="term" value="C:cytosol"/>
    <property type="evidence" value="ECO:0007669"/>
    <property type="project" value="TreeGrafter"/>
</dbReference>
<proteinExistence type="predicted"/>
<organism evidence="1 2">
    <name type="scientific">Anaerobutyricum soehngenii</name>
    <dbReference type="NCBI Taxonomy" id="105843"/>
    <lineage>
        <taxon>Bacteria</taxon>
        <taxon>Bacillati</taxon>
        <taxon>Bacillota</taxon>
        <taxon>Clostridia</taxon>
        <taxon>Lachnospirales</taxon>
        <taxon>Lachnospiraceae</taxon>
        <taxon>Anaerobutyricum</taxon>
    </lineage>
</organism>
<dbReference type="Gene3D" id="3.30.1240.10">
    <property type="match status" value="1"/>
</dbReference>
<dbReference type="PANTHER" id="PTHR10000:SF53">
    <property type="entry name" value="5-AMINO-6-(5-PHOSPHO-D-RIBITYLAMINO)URACIL PHOSPHATASE YBJI-RELATED"/>
    <property type="match status" value="1"/>
</dbReference>
<dbReference type="NCBIfam" id="TIGR00099">
    <property type="entry name" value="Cof-subfamily"/>
    <property type="match status" value="1"/>
</dbReference>
<comment type="caution">
    <text evidence="1">The sequence shown here is derived from an EMBL/GenBank/DDBJ whole genome shotgun (WGS) entry which is preliminary data.</text>
</comment>
<dbReference type="CDD" id="cd07518">
    <property type="entry name" value="HAD_YbiV-Like"/>
    <property type="match status" value="1"/>
</dbReference>
<sequence length="268" mass="29706">MSVDKKTIKLIVTDVDGTLGPVSTASINEEYYEVIAKLQDNGIIFGAASGRPCDALEKLFAPVKDRMLFLSDNGARGVYKGKELYTDAMSLTDCFALVEDTRKLKGCQCVWQSSGKTYFEKGGEEIYKIMTESMHYNGELVENLMEVTIPALKYTVYHPQDAEKATKGEFSEKWGSDHQLVCAGHNFMDIMNLEANKGNGLARVQKYLNIGKEETVAFGDNINDLEMLANAAYSYAVGDARQEVCKAARFIAPPMEEDGVLQVLKTFL</sequence>
<dbReference type="InterPro" id="IPR000150">
    <property type="entry name" value="Cof"/>
</dbReference>
<dbReference type="RefSeq" id="WP_154580300.1">
    <property type="nucleotide sequence ID" value="NZ_VULP01000001.1"/>
</dbReference>
<dbReference type="Pfam" id="PF08282">
    <property type="entry name" value="Hydrolase_3"/>
    <property type="match status" value="1"/>
</dbReference>
<dbReference type="AlphaFoldDB" id="A0A6N7XVU2"/>
<dbReference type="SUPFAM" id="SSF56784">
    <property type="entry name" value="HAD-like"/>
    <property type="match status" value="1"/>
</dbReference>
<dbReference type="GO" id="GO:0016791">
    <property type="term" value="F:phosphatase activity"/>
    <property type="evidence" value="ECO:0007669"/>
    <property type="project" value="UniProtKB-ARBA"/>
</dbReference>
<gene>
    <name evidence="1" type="ORF">FYJ25_00955</name>
</gene>
<dbReference type="Gene3D" id="3.40.50.1000">
    <property type="entry name" value="HAD superfamily/HAD-like"/>
    <property type="match status" value="1"/>
</dbReference>